<evidence type="ECO:0000259" key="11">
    <source>
        <dbReference type="SMART" id="SM00831"/>
    </source>
</evidence>
<keyword evidence="9 10" id="KW-0472">Membrane</keyword>
<dbReference type="Gene3D" id="2.70.150.10">
    <property type="entry name" value="Calcium-transporting ATPase, cytoplasmic transduction domain A"/>
    <property type="match status" value="1"/>
</dbReference>
<accession>A0A8T4C8J9</accession>
<dbReference type="Proteomes" id="UP000774699">
    <property type="component" value="Unassembled WGS sequence"/>
</dbReference>
<keyword evidence="4" id="KW-0547">Nucleotide-binding</keyword>
<dbReference type="GO" id="GO:0016020">
    <property type="term" value="C:membrane"/>
    <property type="evidence" value="ECO:0007669"/>
    <property type="project" value="InterPro"/>
</dbReference>
<dbReference type="InterPro" id="IPR023298">
    <property type="entry name" value="ATPase_P-typ_TM_dom_sf"/>
</dbReference>
<evidence type="ECO:0000256" key="7">
    <source>
        <dbReference type="ARBA" id="ARBA00022967"/>
    </source>
</evidence>
<keyword evidence="3 10" id="KW-0812">Transmembrane</keyword>
<proteinExistence type="predicted"/>
<dbReference type="PRINTS" id="PR00119">
    <property type="entry name" value="CATATPASE"/>
</dbReference>
<protein>
    <submittedName>
        <fullName evidence="12">HAD-IC family P-type ATPase</fullName>
    </submittedName>
</protein>
<dbReference type="Pfam" id="PF00690">
    <property type="entry name" value="Cation_ATPase_N"/>
    <property type="match status" value="1"/>
</dbReference>
<comment type="caution">
    <text evidence="12">The sequence shown here is derived from an EMBL/GenBank/DDBJ whole genome shotgun (WGS) entry which is preliminary data.</text>
</comment>
<dbReference type="AlphaFoldDB" id="A0A8T4C8J9"/>
<evidence type="ECO:0000256" key="6">
    <source>
        <dbReference type="ARBA" id="ARBA00022842"/>
    </source>
</evidence>
<dbReference type="Pfam" id="PF13246">
    <property type="entry name" value="Cation_ATPase"/>
    <property type="match status" value="1"/>
</dbReference>
<dbReference type="InterPro" id="IPR023299">
    <property type="entry name" value="ATPase_P-typ_cyto_dom_N"/>
</dbReference>
<dbReference type="PRINTS" id="PR00121">
    <property type="entry name" value="NAKATPASE"/>
</dbReference>
<dbReference type="FunFam" id="3.40.50.1000:FF:000001">
    <property type="entry name" value="Phospholipid-transporting ATPase IC"/>
    <property type="match status" value="1"/>
</dbReference>
<dbReference type="NCBIfam" id="TIGR01494">
    <property type="entry name" value="ATPase_P-type"/>
    <property type="match status" value="2"/>
</dbReference>
<feature type="transmembrane region" description="Helical" evidence="10">
    <location>
        <begin position="117"/>
        <end position="133"/>
    </location>
</feature>
<evidence type="ECO:0000256" key="4">
    <source>
        <dbReference type="ARBA" id="ARBA00022741"/>
    </source>
</evidence>
<evidence type="ECO:0000256" key="2">
    <source>
        <dbReference type="ARBA" id="ARBA00022553"/>
    </source>
</evidence>
<dbReference type="SUPFAM" id="SSF81665">
    <property type="entry name" value="Calcium ATPase, transmembrane domain M"/>
    <property type="match status" value="1"/>
</dbReference>
<keyword evidence="6" id="KW-0460">Magnesium</keyword>
<dbReference type="PANTHER" id="PTHR42861">
    <property type="entry name" value="CALCIUM-TRANSPORTING ATPASE"/>
    <property type="match status" value="1"/>
</dbReference>
<evidence type="ECO:0000313" key="13">
    <source>
        <dbReference type="Proteomes" id="UP000774699"/>
    </source>
</evidence>
<dbReference type="PROSITE" id="PS00154">
    <property type="entry name" value="ATPASE_E1_E2"/>
    <property type="match status" value="1"/>
</dbReference>
<evidence type="ECO:0000256" key="3">
    <source>
        <dbReference type="ARBA" id="ARBA00022692"/>
    </source>
</evidence>
<dbReference type="EMBL" id="VGJJ01000020">
    <property type="protein sequence ID" value="MBM3282280.1"/>
    <property type="molecule type" value="Genomic_DNA"/>
</dbReference>
<evidence type="ECO:0000313" key="12">
    <source>
        <dbReference type="EMBL" id="MBM3282280.1"/>
    </source>
</evidence>
<keyword evidence="5" id="KW-0067">ATP-binding</keyword>
<sequence>MTLTLPRTPQYIHQTRDINKTNACCQLLYMGLIRRGNMSEYYQLPPEEVLRALKTRTEGLTNEEAASRLNEYGPNTIQLEKKINVWGLLIGQFTELLVVVLIGAGILSYLVGGPLDTLVIFAIVIINGLLGFFQEYKAEKAIDELKKMGAQRATVKRNGKLLQIDAKDLVPGDIVQLEEGDKIPADIRFIETIETAVDEAILTGESSAVNKKIDLLNGTLAVADRINYGYANTSIVRGRGLGVVIYTGLKTEFGKIAEKLEEVEDEPTPLKQNLEVLAKQLTLGVVCVMIILFVIGYFIQGRELIEMLLLAIALGVAAIPEGLPAVTTITLALGVQQMARKNALIKHLPSVETLGSTTVICSDKTGTLTKNEMTVEYVYADEQLYRVTGVGYSSAGEIQWNNQQVNVETGSALELTIQNGVHNNNAQFHANENTILGDPTEGCMLVLGTKTHILSTFPRVNEIPFTSERKKMTTIHTLNTNTQRAFMKGAVEKVLEKSILVLEHGKRVPLTEGKKQQLLVQAETLSKNAYRVLG</sequence>
<dbReference type="GO" id="GO:0012505">
    <property type="term" value="C:endomembrane system"/>
    <property type="evidence" value="ECO:0007669"/>
    <property type="project" value="UniProtKB-SubCell"/>
</dbReference>
<dbReference type="Pfam" id="PF00122">
    <property type="entry name" value="E1-E2_ATPase"/>
    <property type="match status" value="1"/>
</dbReference>
<dbReference type="GO" id="GO:0016887">
    <property type="term" value="F:ATP hydrolysis activity"/>
    <property type="evidence" value="ECO:0007669"/>
    <property type="project" value="InterPro"/>
</dbReference>
<dbReference type="Gene3D" id="3.40.50.1000">
    <property type="entry name" value="HAD superfamily/HAD-like"/>
    <property type="match status" value="1"/>
</dbReference>
<comment type="subcellular location">
    <subcellularLocation>
        <location evidence="1">Endomembrane system</location>
        <topology evidence="1">Multi-pass membrane protein</topology>
    </subcellularLocation>
</comment>
<evidence type="ECO:0000256" key="1">
    <source>
        <dbReference type="ARBA" id="ARBA00004127"/>
    </source>
</evidence>
<dbReference type="Gene3D" id="1.20.1110.10">
    <property type="entry name" value="Calcium-transporting ATPase, transmembrane domain"/>
    <property type="match status" value="1"/>
</dbReference>
<keyword evidence="2" id="KW-0597">Phosphoprotein</keyword>
<evidence type="ECO:0000256" key="5">
    <source>
        <dbReference type="ARBA" id="ARBA00022840"/>
    </source>
</evidence>
<evidence type="ECO:0000256" key="10">
    <source>
        <dbReference type="SAM" id="Phobius"/>
    </source>
</evidence>
<dbReference type="InterPro" id="IPR008250">
    <property type="entry name" value="ATPase_P-typ_transduc_dom_A_sf"/>
</dbReference>
<keyword evidence="7" id="KW-1278">Translocase</keyword>
<dbReference type="InterPro" id="IPR004014">
    <property type="entry name" value="ATPase_P-typ_cation-transptr_N"/>
</dbReference>
<dbReference type="InterPro" id="IPR018303">
    <property type="entry name" value="ATPase_P-typ_P_site"/>
</dbReference>
<reference evidence="12" key="1">
    <citation type="submission" date="2019-03" db="EMBL/GenBank/DDBJ databases">
        <title>Lake Tanganyika Metagenome-Assembled Genomes (MAGs).</title>
        <authorList>
            <person name="Tran P."/>
        </authorList>
    </citation>
    <scope>NUCLEOTIDE SEQUENCE</scope>
    <source>
        <strain evidence="12">M_DeepCast_50m_m2_156</strain>
    </source>
</reference>
<feature type="transmembrane region" description="Helical" evidence="10">
    <location>
        <begin position="85"/>
        <end position="111"/>
    </location>
</feature>
<organism evidence="12 13">
    <name type="scientific">Candidatus Iainarchaeum sp</name>
    <dbReference type="NCBI Taxonomy" id="3101447"/>
    <lineage>
        <taxon>Archaea</taxon>
        <taxon>Candidatus Iainarchaeota</taxon>
        <taxon>Candidatus Iainarchaeia</taxon>
        <taxon>Candidatus Iainarchaeales</taxon>
        <taxon>Candidatus Iainarchaeaceae</taxon>
        <taxon>Candidatus Iainarchaeum</taxon>
    </lineage>
</organism>
<dbReference type="InterPro" id="IPR001757">
    <property type="entry name" value="P_typ_ATPase"/>
</dbReference>
<dbReference type="SUPFAM" id="SSF81660">
    <property type="entry name" value="Metal cation-transporting ATPase, ATP-binding domain N"/>
    <property type="match status" value="1"/>
</dbReference>
<name>A0A8T4C8J9_9ARCH</name>
<evidence type="ECO:0000256" key="8">
    <source>
        <dbReference type="ARBA" id="ARBA00022989"/>
    </source>
</evidence>
<feature type="domain" description="Cation-transporting P-type ATPase N-terminal" evidence="11">
    <location>
        <begin position="40"/>
        <end position="113"/>
    </location>
</feature>
<dbReference type="SUPFAM" id="SSF81653">
    <property type="entry name" value="Calcium ATPase, transduction domain A"/>
    <property type="match status" value="1"/>
</dbReference>
<evidence type="ECO:0000256" key="9">
    <source>
        <dbReference type="ARBA" id="ARBA00023136"/>
    </source>
</evidence>
<feature type="transmembrane region" description="Helical" evidence="10">
    <location>
        <begin position="281"/>
        <end position="299"/>
    </location>
</feature>
<dbReference type="Gene3D" id="3.40.1110.10">
    <property type="entry name" value="Calcium-transporting ATPase, cytoplasmic domain N"/>
    <property type="match status" value="1"/>
</dbReference>
<dbReference type="InterPro" id="IPR059000">
    <property type="entry name" value="ATPase_P-type_domA"/>
</dbReference>
<gene>
    <name evidence="12" type="ORF">FJY86_02990</name>
</gene>
<feature type="non-terminal residue" evidence="12">
    <location>
        <position position="534"/>
    </location>
</feature>
<dbReference type="InterPro" id="IPR023214">
    <property type="entry name" value="HAD_sf"/>
</dbReference>
<dbReference type="FunFam" id="2.70.150.10:FF:000160">
    <property type="entry name" value="Sarcoplasmic/endoplasmic reticulum calcium ATPase 1"/>
    <property type="match status" value="1"/>
</dbReference>
<dbReference type="GO" id="GO:0005524">
    <property type="term" value="F:ATP binding"/>
    <property type="evidence" value="ECO:0007669"/>
    <property type="project" value="UniProtKB-KW"/>
</dbReference>
<feature type="transmembrane region" description="Helical" evidence="10">
    <location>
        <begin position="311"/>
        <end position="335"/>
    </location>
</feature>
<dbReference type="SMART" id="SM00831">
    <property type="entry name" value="Cation_ATPase_N"/>
    <property type="match status" value="1"/>
</dbReference>
<keyword evidence="8 10" id="KW-1133">Transmembrane helix</keyword>